<evidence type="ECO:0000256" key="8">
    <source>
        <dbReference type="ARBA" id="ARBA00023136"/>
    </source>
</evidence>
<dbReference type="GeneID" id="28937262"/>
<evidence type="ECO:0000256" key="10">
    <source>
        <dbReference type="ARBA" id="ARBA00073343"/>
    </source>
</evidence>
<name>A0A0W4ZF85_PNEC8</name>
<dbReference type="GO" id="GO:0005794">
    <property type="term" value="C:Golgi apparatus"/>
    <property type="evidence" value="ECO:0007669"/>
    <property type="project" value="UniProtKB-SubCell"/>
</dbReference>
<keyword evidence="5" id="KW-1133">Transmembrane helix</keyword>
<dbReference type="OrthoDB" id="546861at2759"/>
<dbReference type="GO" id="GO:0048193">
    <property type="term" value="P:Golgi vesicle transport"/>
    <property type="evidence" value="ECO:0007669"/>
    <property type="project" value="InterPro"/>
</dbReference>
<evidence type="ECO:0000256" key="1">
    <source>
        <dbReference type="ARBA" id="ARBA00009063"/>
    </source>
</evidence>
<proteinExistence type="inferred from homology"/>
<feature type="domain" description="T-SNARE coiled-coil homology" evidence="11">
    <location>
        <begin position="149"/>
        <end position="211"/>
    </location>
</feature>
<keyword evidence="2" id="KW-0813">Transport</keyword>
<keyword evidence="3" id="KW-0812">Transmembrane</keyword>
<dbReference type="Gene3D" id="1.20.5.110">
    <property type="match status" value="1"/>
</dbReference>
<keyword evidence="13" id="KW-1185">Reference proteome</keyword>
<dbReference type="SMART" id="SM00397">
    <property type="entry name" value="t_SNARE"/>
    <property type="match status" value="1"/>
</dbReference>
<dbReference type="InterPro" id="IPR015260">
    <property type="entry name" value="Syntaxin-6/10/61_N"/>
</dbReference>
<sequence>MEKIEDPFFEAKEQITFQFSEARYLYDLYVKTAREGNIGTSSTLLDISNELWKIINEIDDCLIDLEEVVFAVERQPEKYKISDEEASERRLFVNRARNDLEQMQKDMSEPVEDVCCRREEKLLKQTVHDEESLDNSLAMSPKLALKYQKLLEDEQDTQLDYVFGTVQNLREQASIMGRELEEQFELIEEVDTRIERTGEKLKRGFRNMKWVIKKNEGKFLSKVLENNLSKTKYLPIL</sequence>
<dbReference type="GO" id="GO:0015031">
    <property type="term" value="P:protein transport"/>
    <property type="evidence" value="ECO:0007669"/>
    <property type="project" value="UniProtKB-KW"/>
</dbReference>
<comment type="caution">
    <text evidence="12">The sequence shown here is derived from an EMBL/GenBank/DDBJ whole genome shotgun (WGS) entry which is preliminary data.</text>
</comment>
<dbReference type="InterPro" id="IPR000727">
    <property type="entry name" value="T_SNARE_dom"/>
</dbReference>
<comment type="similarity">
    <text evidence="1">Belongs to the syntaxin family.</text>
</comment>
<keyword evidence="6" id="KW-0333">Golgi apparatus</keyword>
<evidence type="ECO:0000313" key="13">
    <source>
        <dbReference type="Proteomes" id="UP000054454"/>
    </source>
</evidence>
<accession>A0A0W4ZF85</accession>
<evidence type="ECO:0000313" key="12">
    <source>
        <dbReference type="EMBL" id="KTW27029.1"/>
    </source>
</evidence>
<reference evidence="13" key="1">
    <citation type="journal article" date="2016" name="Nat. Commun.">
        <title>Genome analysis of three Pneumocystis species reveals adaptation mechanisms to life exclusively in mammalian hosts.</title>
        <authorList>
            <person name="Ma L."/>
            <person name="Chen Z."/>
            <person name="Huang D.W."/>
            <person name="Kutty G."/>
            <person name="Ishihara M."/>
            <person name="Wang H."/>
            <person name="Abouelleil A."/>
            <person name="Bishop L."/>
            <person name="Davey E."/>
            <person name="Deng R."/>
            <person name="Deng X."/>
            <person name="Fan L."/>
            <person name="Fantoni G."/>
            <person name="Fitzgerald M."/>
            <person name="Gogineni E."/>
            <person name="Goldberg J.M."/>
            <person name="Handley G."/>
            <person name="Hu X."/>
            <person name="Huber C."/>
            <person name="Jiao X."/>
            <person name="Jones K."/>
            <person name="Levin J.Z."/>
            <person name="Liu Y."/>
            <person name="Macdonald P."/>
            <person name="Melnikov A."/>
            <person name="Raley C."/>
            <person name="Sassi M."/>
            <person name="Sherman B.T."/>
            <person name="Song X."/>
            <person name="Sykes S."/>
            <person name="Tran B."/>
            <person name="Walsh L."/>
            <person name="Xia Y."/>
            <person name="Yang J."/>
            <person name="Young S."/>
            <person name="Zeng Q."/>
            <person name="Zheng X."/>
            <person name="Stephens R."/>
            <person name="Nusbaum C."/>
            <person name="Birren B.W."/>
            <person name="Azadi P."/>
            <person name="Lempicki R.A."/>
            <person name="Cuomo C.A."/>
            <person name="Kovacs J.A."/>
        </authorList>
    </citation>
    <scope>NUCLEOTIDE SEQUENCE [LARGE SCALE GENOMIC DNA]</scope>
    <source>
        <strain evidence="13">B80</strain>
    </source>
</reference>
<dbReference type="Pfam" id="PF09177">
    <property type="entry name" value="STX6_10_61_N"/>
    <property type="match status" value="1"/>
</dbReference>
<keyword evidence="8" id="KW-0472">Membrane</keyword>
<dbReference type="SUPFAM" id="SSF58038">
    <property type="entry name" value="SNARE fusion complex"/>
    <property type="match status" value="1"/>
</dbReference>
<protein>
    <recommendedName>
        <fullName evidence="10">t-SNARE affecting a late Golgi compartment protein 1</fullName>
    </recommendedName>
</protein>
<dbReference type="SUPFAM" id="SSF47661">
    <property type="entry name" value="t-snare proteins"/>
    <property type="match status" value="1"/>
</dbReference>
<evidence type="ECO:0000256" key="6">
    <source>
        <dbReference type="ARBA" id="ARBA00023034"/>
    </source>
</evidence>
<dbReference type="FunFam" id="1.20.5.110:FF:000006">
    <property type="entry name" value="Syntaxin 6"/>
    <property type="match status" value="1"/>
</dbReference>
<gene>
    <name evidence="12" type="ORF">T552_02522</name>
</gene>
<evidence type="ECO:0000256" key="2">
    <source>
        <dbReference type="ARBA" id="ARBA00022448"/>
    </source>
</evidence>
<dbReference type="RefSeq" id="XP_018225220.1">
    <property type="nucleotide sequence ID" value="XM_018371059.1"/>
</dbReference>
<evidence type="ECO:0000256" key="4">
    <source>
        <dbReference type="ARBA" id="ARBA00022927"/>
    </source>
</evidence>
<evidence type="ECO:0000256" key="9">
    <source>
        <dbReference type="ARBA" id="ARBA00037801"/>
    </source>
</evidence>
<dbReference type="CDD" id="cd15851">
    <property type="entry name" value="SNARE_Syntaxin6"/>
    <property type="match status" value="1"/>
</dbReference>
<evidence type="ECO:0000256" key="3">
    <source>
        <dbReference type="ARBA" id="ARBA00022692"/>
    </source>
</evidence>
<evidence type="ECO:0000256" key="5">
    <source>
        <dbReference type="ARBA" id="ARBA00022989"/>
    </source>
</evidence>
<dbReference type="Gene3D" id="1.20.58.90">
    <property type="match status" value="1"/>
</dbReference>
<evidence type="ECO:0000256" key="7">
    <source>
        <dbReference type="ARBA" id="ARBA00023054"/>
    </source>
</evidence>
<evidence type="ECO:0000259" key="11">
    <source>
        <dbReference type="PROSITE" id="PS50192"/>
    </source>
</evidence>
<dbReference type="GO" id="GO:0016020">
    <property type="term" value="C:membrane"/>
    <property type="evidence" value="ECO:0007669"/>
    <property type="project" value="InterPro"/>
</dbReference>
<comment type="subcellular location">
    <subcellularLocation>
        <location evidence="9">Golgi apparatus</location>
        <location evidence="9">trans-Golgi network membrane</location>
        <topology evidence="9">Single-pass type IV membrane protein</topology>
    </subcellularLocation>
</comment>
<keyword evidence="7" id="KW-0175">Coiled coil</keyword>
<dbReference type="CDD" id="cd21442">
    <property type="entry name" value="SNARE_NTD_STX6-like"/>
    <property type="match status" value="1"/>
</dbReference>
<dbReference type="EMBL" id="LFVZ01000011">
    <property type="protein sequence ID" value="KTW27029.1"/>
    <property type="molecule type" value="Genomic_DNA"/>
</dbReference>
<dbReference type="Proteomes" id="UP000054454">
    <property type="component" value="Unassembled WGS sequence"/>
</dbReference>
<dbReference type="InterPro" id="IPR010989">
    <property type="entry name" value="SNARE"/>
</dbReference>
<dbReference type="FunFam" id="1.20.58.90:FF:000004">
    <property type="entry name" value="Syntaxin 10"/>
    <property type="match status" value="1"/>
</dbReference>
<dbReference type="VEuPathDB" id="FungiDB:T552_02522"/>
<dbReference type="AlphaFoldDB" id="A0A0W4ZF85"/>
<organism evidence="12 13">
    <name type="scientific">Pneumocystis carinii (strain B80)</name>
    <name type="common">Rat pneumocystis pneumonia agent</name>
    <name type="synonym">Pneumocystis carinii f. sp. carinii</name>
    <dbReference type="NCBI Taxonomy" id="1408658"/>
    <lineage>
        <taxon>Eukaryota</taxon>
        <taxon>Fungi</taxon>
        <taxon>Dikarya</taxon>
        <taxon>Ascomycota</taxon>
        <taxon>Taphrinomycotina</taxon>
        <taxon>Pneumocystomycetes</taxon>
        <taxon>Pneumocystaceae</taxon>
        <taxon>Pneumocystis</taxon>
    </lineage>
</organism>
<keyword evidence="4" id="KW-0653">Protein transport</keyword>
<dbReference type="PROSITE" id="PS50192">
    <property type="entry name" value="T_SNARE"/>
    <property type="match status" value="1"/>
</dbReference>